<dbReference type="InterPro" id="IPR013815">
    <property type="entry name" value="ATP_grasp_subdomain_1"/>
</dbReference>
<dbReference type="Gene3D" id="3.40.50.20">
    <property type="match status" value="1"/>
</dbReference>
<dbReference type="Pfam" id="PF00289">
    <property type="entry name" value="Biotin_carb_N"/>
    <property type="match status" value="1"/>
</dbReference>
<accession>A0A0R1F3N8</accession>
<evidence type="ECO:0000256" key="4">
    <source>
        <dbReference type="ARBA" id="ARBA00022598"/>
    </source>
</evidence>
<name>A0A0R1F3N8_9LACO</name>
<evidence type="ECO:0000256" key="7">
    <source>
        <dbReference type="ARBA" id="ARBA00023211"/>
    </source>
</evidence>
<evidence type="ECO:0000256" key="3">
    <source>
        <dbReference type="ARBA" id="ARBA00013263"/>
    </source>
</evidence>
<keyword evidence="6 9" id="KW-0067">ATP-binding</keyword>
<dbReference type="EC" id="6.3.4.14" evidence="3"/>
<evidence type="ECO:0000313" key="12">
    <source>
        <dbReference type="EMBL" id="KRK16447.1"/>
    </source>
</evidence>
<comment type="cofactor">
    <cofactor evidence="2">
        <name>Mg(2+)</name>
        <dbReference type="ChEBI" id="CHEBI:18420"/>
    </cofactor>
</comment>
<keyword evidence="5 9" id="KW-0547">Nucleotide-binding</keyword>
<proteinExistence type="predicted"/>
<dbReference type="FunFam" id="3.30.1490.20:FF:000003">
    <property type="entry name" value="acetyl-CoA carboxylase isoform X1"/>
    <property type="match status" value="1"/>
</dbReference>
<protein>
    <recommendedName>
        <fullName evidence="3">biotin carboxylase</fullName>
        <ecNumber evidence="3">6.3.4.14</ecNumber>
    </recommendedName>
</protein>
<sequence length="441" mass="48522">MFKKILIANRGEVALRIMRACRQLNIATVAVYAQVEQQSLFVQQADEAYCVGPDTAPSSYLNREGILMAALLSGADAIHPGYGFLAEDALFAKMCAECGLTFIGPQPETIALLADKAAAKTYAQQQNVPVIPGGSGLKDEAALRQTAARLGYPVMLKASFGGGGKGMRVLSSERELQHQYHLIQEEARQAFLNDAVYLEKYLTRARHIEVQVLQDQAGHLQLLGDRECSLQHNHQKVVEESPAAILTTAERENLYQLARQIMAGLDYVGLGTLEFLFAEHHFYFLEMNTRLQVEHAVTELTTGMDLVVTQIEVAAGKLIKPGVQTFKGHAIEVRLNAQAQGALLATGRLETFRLFTGARVDTGYREGDQILPYYDALVAKILVKQPTRKKAIEKLQRCLQHVQIKGIGTNLATLTQIMALPSYQANLVDIHFLAHLAGDAQ</sequence>
<organism evidence="12 13">
    <name type="scientific">Loigolactobacillus coryniformis subsp. coryniformis KCTC 3167 = DSM 20001</name>
    <dbReference type="NCBI Taxonomy" id="913848"/>
    <lineage>
        <taxon>Bacteria</taxon>
        <taxon>Bacillati</taxon>
        <taxon>Bacillota</taxon>
        <taxon>Bacilli</taxon>
        <taxon>Lactobacillales</taxon>
        <taxon>Lactobacillaceae</taxon>
        <taxon>Loigolactobacillus</taxon>
    </lineage>
</organism>
<evidence type="ECO:0000259" key="11">
    <source>
        <dbReference type="PROSITE" id="PS50979"/>
    </source>
</evidence>
<dbReference type="PANTHER" id="PTHR18866">
    <property type="entry name" value="CARBOXYLASE:PYRUVATE/ACETYL-COA/PROPIONYL-COA CARBOXYLASE"/>
    <property type="match status" value="1"/>
</dbReference>
<dbReference type="GO" id="GO:0046872">
    <property type="term" value="F:metal ion binding"/>
    <property type="evidence" value="ECO:0007669"/>
    <property type="project" value="InterPro"/>
</dbReference>
<keyword evidence="8" id="KW-0092">Biotin</keyword>
<dbReference type="GeneID" id="65916661"/>
<evidence type="ECO:0000256" key="5">
    <source>
        <dbReference type="ARBA" id="ARBA00022741"/>
    </source>
</evidence>
<reference evidence="12 13" key="1">
    <citation type="journal article" date="2015" name="Genome Announc.">
        <title>Expanding the biotechnology potential of lactobacilli through comparative genomics of 213 strains and associated genera.</title>
        <authorList>
            <person name="Sun Z."/>
            <person name="Harris H.M."/>
            <person name="McCann A."/>
            <person name="Guo C."/>
            <person name="Argimon S."/>
            <person name="Zhang W."/>
            <person name="Yang X."/>
            <person name="Jeffery I.B."/>
            <person name="Cooney J.C."/>
            <person name="Kagawa T.F."/>
            <person name="Liu W."/>
            <person name="Song Y."/>
            <person name="Salvetti E."/>
            <person name="Wrobel A."/>
            <person name="Rasinkangas P."/>
            <person name="Parkhill J."/>
            <person name="Rea M.C."/>
            <person name="O'Sullivan O."/>
            <person name="Ritari J."/>
            <person name="Douillard F.P."/>
            <person name="Paul Ross R."/>
            <person name="Yang R."/>
            <person name="Briner A.E."/>
            <person name="Felis G.E."/>
            <person name="de Vos W.M."/>
            <person name="Barrangou R."/>
            <person name="Klaenhammer T.R."/>
            <person name="Caufield P.W."/>
            <person name="Cui Y."/>
            <person name="Zhang H."/>
            <person name="O'Toole P.W."/>
        </authorList>
    </citation>
    <scope>NUCLEOTIDE SEQUENCE [LARGE SCALE GENOMIC DNA]</scope>
    <source>
        <strain evidence="12 13">DSM 20001</strain>
    </source>
</reference>
<dbReference type="eggNOG" id="COG0439">
    <property type="taxonomic scope" value="Bacteria"/>
</dbReference>
<dbReference type="EMBL" id="AZCN01000032">
    <property type="protein sequence ID" value="KRK16447.1"/>
    <property type="molecule type" value="Genomic_DNA"/>
</dbReference>
<evidence type="ECO:0000256" key="2">
    <source>
        <dbReference type="ARBA" id="ARBA00001946"/>
    </source>
</evidence>
<feature type="domain" description="ATP-grasp" evidence="10">
    <location>
        <begin position="120"/>
        <end position="315"/>
    </location>
</feature>
<dbReference type="GO" id="GO:0005524">
    <property type="term" value="F:ATP binding"/>
    <property type="evidence" value="ECO:0007669"/>
    <property type="project" value="UniProtKB-UniRule"/>
</dbReference>
<dbReference type="PANTHER" id="PTHR18866:SF33">
    <property type="entry name" value="METHYLCROTONOYL-COA CARBOXYLASE SUBUNIT ALPHA, MITOCHONDRIAL-RELATED"/>
    <property type="match status" value="1"/>
</dbReference>
<dbReference type="InterPro" id="IPR016185">
    <property type="entry name" value="PreATP-grasp_dom_sf"/>
</dbReference>
<keyword evidence="4" id="KW-0436">Ligase</keyword>
<dbReference type="InterPro" id="IPR050856">
    <property type="entry name" value="Biotin_carboxylase_complex"/>
</dbReference>
<dbReference type="InterPro" id="IPR011764">
    <property type="entry name" value="Biotin_carboxylation_dom"/>
</dbReference>
<dbReference type="InterPro" id="IPR005479">
    <property type="entry name" value="CPAse_ATP-bd"/>
</dbReference>
<dbReference type="Proteomes" id="UP000051181">
    <property type="component" value="Unassembled WGS sequence"/>
</dbReference>
<dbReference type="PROSITE" id="PS50979">
    <property type="entry name" value="BC"/>
    <property type="match status" value="1"/>
</dbReference>
<dbReference type="RefSeq" id="WP_010009468.1">
    <property type="nucleotide sequence ID" value="NZ_AZCN01000032.1"/>
</dbReference>
<dbReference type="Pfam" id="PF02785">
    <property type="entry name" value="Biotin_carb_C"/>
    <property type="match status" value="1"/>
</dbReference>
<feature type="domain" description="Biotin carboxylation" evidence="11">
    <location>
        <begin position="1"/>
        <end position="438"/>
    </location>
</feature>
<dbReference type="Pfam" id="PF02786">
    <property type="entry name" value="CPSase_L_D2"/>
    <property type="match status" value="1"/>
</dbReference>
<dbReference type="Gene3D" id="3.30.1490.20">
    <property type="entry name" value="ATP-grasp fold, A domain"/>
    <property type="match status" value="1"/>
</dbReference>
<dbReference type="SMART" id="SM00878">
    <property type="entry name" value="Biotin_carb_C"/>
    <property type="match status" value="1"/>
</dbReference>
<dbReference type="SUPFAM" id="SSF52440">
    <property type="entry name" value="PreATP-grasp domain"/>
    <property type="match status" value="1"/>
</dbReference>
<evidence type="ECO:0000256" key="1">
    <source>
        <dbReference type="ARBA" id="ARBA00001936"/>
    </source>
</evidence>
<dbReference type="FunFam" id="3.40.50.20:FF:000010">
    <property type="entry name" value="Propionyl-CoA carboxylase subunit alpha"/>
    <property type="match status" value="1"/>
</dbReference>
<dbReference type="PROSITE" id="PS00866">
    <property type="entry name" value="CPSASE_1"/>
    <property type="match status" value="1"/>
</dbReference>
<dbReference type="Gene3D" id="3.30.470.20">
    <property type="entry name" value="ATP-grasp fold, B domain"/>
    <property type="match status" value="1"/>
</dbReference>
<evidence type="ECO:0000259" key="10">
    <source>
        <dbReference type="PROSITE" id="PS50975"/>
    </source>
</evidence>
<evidence type="ECO:0000256" key="9">
    <source>
        <dbReference type="PROSITE-ProRule" id="PRU00409"/>
    </source>
</evidence>
<dbReference type="InterPro" id="IPR005481">
    <property type="entry name" value="BC-like_N"/>
</dbReference>
<dbReference type="InterPro" id="IPR011761">
    <property type="entry name" value="ATP-grasp"/>
</dbReference>
<evidence type="ECO:0000256" key="6">
    <source>
        <dbReference type="ARBA" id="ARBA00022840"/>
    </source>
</evidence>
<comment type="cofactor">
    <cofactor evidence="1">
        <name>Mn(2+)</name>
        <dbReference type="ChEBI" id="CHEBI:29035"/>
    </cofactor>
</comment>
<dbReference type="SUPFAM" id="SSF56059">
    <property type="entry name" value="Glutathione synthetase ATP-binding domain-like"/>
    <property type="match status" value="1"/>
</dbReference>
<keyword evidence="7" id="KW-0464">Manganese</keyword>
<dbReference type="PROSITE" id="PS00867">
    <property type="entry name" value="CPSASE_2"/>
    <property type="match status" value="1"/>
</dbReference>
<dbReference type="PATRIC" id="fig|913848.6.peg.1306"/>
<dbReference type="AlphaFoldDB" id="A0A0R1F3N8"/>
<comment type="caution">
    <text evidence="12">The sequence shown here is derived from an EMBL/GenBank/DDBJ whole genome shotgun (WGS) entry which is preliminary data.</text>
</comment>
<evidence type="ECO:0000256" key="8">
    <source>
        <dbReference type="ARBA" id="ARBA00023267"/>
    </source>
</evidence>
<dbReference type="SUPFAM" id="SSF51246">
    <property type="entry name" value="Rudiment single hybrid motif"/>
    <property type="match status" value="1"/>
</dbReference>
<evidence type="ECO:0000313" key="13">
    <source>
        <dbReference type="Proteomes" id="UP000051181"/>
    </source>
</evidence>
<dbReference type="GO" id="GO:0004075">
    <property type="term" value="F:biotin carboxylase activity"/>
    <property type="evidence" value="ECO:0007669"/>
    <property type="project" value="UniProtKB-EC"/>
</dbReference>
<gene>
    <name evidence="12" type="ORF">FD22_GL001268</name>
</gene>
<dbReference type="InterPro" id="IPR005482">
    <property type="entry name" value="Biotin_COase_C"/>
</dbReference>
<dbReference type="InterPro" id="IPR011054">
    <property type="entry name" value="Rudment_hybrid_motif"/>
</dbReference>
<dbReference type="PROSITE" id="PS50975">
    <property type="entry name" value="ATP_GRASP"/>
    <property type="match status" value="1"/>
</dbReference>